<reference evidence="3" key="1">
    <citation type="submission" date="2016-10" db="EMBL/GenBank/DDBJ databases">
        <authorList>
            <person name="Varghese N."/>
            <person name="Submissions S."/>
        </authorList>
    </citation>
    <scope>NUCLEOTIDE SEQUENCE [LARGE SCALE GENOMIC DNA]</scope>
    <source>
        <strain evidence="3">DSM 23256</strain>
    </source>
</reference>
<gene>
    <name evidence="2" type="ORF">SAMN05660235_02498</name>
</gene>
<protein>
    <recommendedName>
        <fullName evidence="1">Polymerase beta nucleotidyltransferase domain-containing protein</fullName>
    </recommendedName>
</protein>
<dbReference type="STRING" id="1123285.SAMN05660235_02498"/>
<dbReference type="PANTHER" id="PTHR43852:SF2">
    <property type="entry name" value="PROTEIN ADENYLYLTRANSFERASE MNTA"/>
    <property type="match status" value="1"/>
</dbReference>
<dbReference type="OrthoDB" id="9809668at2"/>
<organism evidence="2 3">
    <name type="scientific">Sporolituus thermophilus DSM 23256</name>
    <dbReference type="NCBI Taxonomy" id="1123285"/>
    <lineage>
        <taxon>Bacteria</taxon>
        <taxon>Bacillati</taxon>
        <taxon>Bacillota</taxon>
        <taxon>Negativicutes</taxon>
        <taxon>Selenomonadales</taxon>
        <taxon>Sporomusaceae</taxon>
        <taxon>Sporolituus</taxon>
    </lineage>
</organism>
<keyword evidence="3" id="KW-1185">Reference proteome</keyword>
<dbReference type="SUPFAM" id="SSF81301">
    <property type="entry name" value="Nucleotidyltransferase"/>
    <property type="match status" value="1"/>
</dbReference>
<evidence type="ECO:0000313" key="2">
    <source>
        <dbReference type="EMBL" id="SDF71352.1"/>
    </source>
</evidence>
<sequence length="102" mass="11469">MCNVDNREQLLLMVKKIVTHAFAGQPVRIYLFGSWARGEERPSSDIDIAIDHNGCVARSVFANAREMLDEAPVPYRVDLVDLTTATPELVAKVRDEGILWQD</sequence>
<dbReference type="EMBL" id="FNBU01000023">
    <property type="protein sequence ID" value="SDF71352.1"/>
    <property type="molecule type" value="Genomic_DNA"/>
</dbReference>
<proteinExistence type="predicted"/>
<dbReference type="RefSeq" id="WP_093691350.1">
    <property type="nucleotide sequence ID" value="NZ_FNBU01000023.1"/>
</dbReference>
<accession>A0A1G7NBL7</accession>
<dbReference type="InterPro" id="IPR043519">
    <property type="entry name" value="NT_sf"/>
</dbReference>
<feature type="domain" description="Polymerase beta nucleotidyltransferase" evidence="1">
    <location>
        <begin position="25"/>
        <end position="99"/>
    </location>
</feature>
<dbReference type="CDD" id="cd05403">
    <property type="entry name" value="NT_KNTase_like"/>
    <property type="match status" value="1"/>
</dbReference>
<dbReference type="PANTHER" id="PTHR43852">
    <property type="entry name" value="NUCLEOTIDYLTRANSFERASE"/>
    <property type="match status" value="1"/>
</dbReference>
<dbReference type="Proteomes" id="UP000243333">
    <property type="component" value="Unassembled WGS sequence"/>
</dbReference>
<dbReference type="InterPro" id="IPR052930">
    <property type="entry name" value="TA_antitoxin_MntA"/>
</dbReference>
<dbReference type="Gene3D" id="3.30.460.10">
    <property type="entry name" value="Beta Polymerase, domain 2"/>
    <property type="match status" value="1"/>
</dbReference>
<dbReference type="AlphaFoldDB" id="A0A1G7NBL7"/>
<evidence type="ECO:0000259" key="1">
    <source>
        <dbReference type="Pfam" id="PF18765"/>
    </source>
</evidence>
<evidence type="ECO:0000313" key="3">
    <source>
        <dbReference type="Proteomes" id="UP000243333"/>
    </source>
</evidence>
<name>A0A1G7NBL7_9FIRM</name>
<dbReference type="InterPro" id="IPR041633">
    <property type="entry name" value="Polbeta"/>
</dbReference>
<dbReference type="Pfam" id="PF18765">
    <property type="entry name" value="Polbeta"/>
    <property type="match status" value="1"/>
</dbReference>